<dbReference type="EMBL" id="BAAADB010000006">
    <property type="protein sequence ID" value="GAA0503164.1"/>
    <property type="molecule type" value="Genomic_DNA"/>
</dbReference>
<keyword evidence="2" id="KW-1185">Reference proteome</keyword>
<gene>
    <name evidence="1" type="ORF">GCM10008937_08400</name>
</gene>
<dbReference type="Proteomes" id="UP001500191">
    <property type="component" value="Unassembled WGS sequence"/>
</dbReference>
<dbReference type="RefSeq" id="WP_343756379.1">
    <property type="nucleotide sequence ID" value="NZ_BAAADB010000006.1"/>
</dbReference>
<protein>
    <submittedName>
        <fullName evidence="1">Uncharacterized protein</fullName>
    </submittedName>
</protein>
<evidence type="ECO:0000313" key="2">
    <source>
        <dbReference type="Proteomes" id="UP001500191"/>
    </source>
</evidence>
<comment type="caution">
    <text evidence="1">The sequence shown here is derived from an EMBL/GenBank/DDBJ whole genome shotgun (WGS) entry which is preliminary data.</text>
</comment>
<name>A0ABN1BR98_9DEIO</name>
<proteinExistence type="predicted"/>
<organism evidence="1 2">
    <name type="scientific">Deinococcus depolymerans</name>
    <dbReference type="NCBI Taxonomy" id="392408"/>
    <lineage>
        <taxon>Bacteria</taxon>
        <taxon>Thermotogati</taxon>
        <taxon>Deinococcota</taxon>
        <taxon>Deinococci</taxon>
        <taxon>Deinococcales</taxon>
        <taxon>Deinococcaceae</taxon>
        <taxon>Deinococcus</taxon>
    </lineage>
</organism>
<sequence>MSHPTVTVPIREAIRYAQGRAERLGRTQQLEIGTDLFIRIGPGGRKFLLFSLDDEPQRSTAEAIAAALGLKNPTYGWHQGATLRSLTVIEEGAQNLPESGPAEADDGTL</sequence>
<accession>A0ABN1BR98</accession>
<evidence type="ECO:0000313" key="1">
    <source>
        <dbReference type="EMBL" id="GAA0503164.1"/>
    </source>
</evidence>
<reference evidence="1 2" key="1">
    <citation type="journal article" date="2019" name="Int. J. Syst. Evol. Microbiol.">
        <title>The Global Catalogue of Microorganisms (GCM) 10K type strain sequencing project: providing services to taxonomists for standard genome sequencing and annotation.</title>
        <authorList>
            <consortium name="The Broad Institute Genomics Platform"/>
            <consortium name="The Broad Institute Genome Sequencing Center for Infectious Disease"/>
            <person name="Wu L."/>
            <person name="Ma J."/>
        </authorList>
    </citation>
    <scope>NUCLEOTIDE SEQUENCE [LARGE SCALE GENOMIC DNA]</scope>
    <source>
        <strain evidence="1 2">JCM 14368</strain>
    </source>
</reference>